<keyword evidence="2 4" id="KW-0808">Transferase</keyword>
<evidence type="ECO:0000256" key="4">
    <source>
        <dbReference type="HAMAP-Rule" id="MF_00688"/>
    </source>
</evidence>
<dbReference type="InterPro" id="IPR016181">
    <property type="entry name" value="Acyl_CoA_acyltransferase"/>
</dbReference>
<accession>A0ABW3T9V4</accession>
<comment type="function">
    <text evidence="4">Functions in the N-end rule pathway of protein degradation where it conjugates Leu, Phe and, less efficiently, Met from aminoacyl-tRNAs to the N-termini of proteins containing an N-terminal arginine or lysine.</text>
</comment>
<comment type="caution">
    <text evidence="5">The sequence shown here is derived from an EMBL/GenBank/DDBJ whole genome shotgun (WGS) entry which is preliminary data.</text>
</comment>
<dbReference type="SUPFAM" id="SSF55729">
    <property type="entry name" value="Acyl-CoA N-acyltransferases (Nat)"/>
    <property type="match status" value="1"/>
</dbReference>
<evidence type="ECO:0000256" key="3">
    <source>
        <dbReference type="ARBA" id="ARBA00023315"/>
    </source>
</evidence>
<comment type="similarity">
    <text evidence="4">Belongs to the L/F-transferase family.</text>
</comment>
<dbReference type="GO" id="GO:0008914">
    <property type="term" value="F:leucyl-tRNA--protein transferase activity"/>
    <property type="evidence" value="ECO:0007669"/>
    <property type="project" value="UniProtKB-EC"/>
</dbReference>
<dbReference type="Gene3D" id="3.40.630.70">
    <property type="entry name" value="Leucyl/phenylalanyl-tRNA-protein transferase, C-terminal domain"/>
    <property type="match status" value="1"/>
</dbReference>
<evidence type="ECO:0000313" key="5">
    <source>
        <dbReference type="EMBL" id="MFD1192777.1"/>
    </source>
</evidence>
<comment type="catalytic activity">
    <reaction evidence="4">
        <text>N-terminal L-lysyl-[protein] + L-leucyl-tRNA(Leu) = N-terminal L-leucyl-L-lysyl-[protein] + tRNA(Leu) + H(+)</text>
        <dbReference type="Rhea" id="RHEA:12340"/>
        <dbReference type="Rhea" id="RHEA-COMP:9613"/>
        <dbReference type="Rhea" id="RHEA-COMP:9622"/>
        <dbReference type="Rhea" id="RHEA-COMP:12670"/>
        <dbReference type="Rhea" id="RHEA-COMP:12671"/>
        <dbReference type="ChEBI" id="CHEBI:15378"/>
        <dbReference type="ChEBI" id="CHEBI:65249"/>
        <dbReference type="ChEBI" id="CHEBI:78442"/>
        <dbReference type="ChEBI" id="CHEBI:78494"/>
        <dbReference type="ChEBI" id="CHEBI:133043"/>
        <dbReference type="EC" id="2.3.2.6"/>
    </reaction>
</comment>
<keyword evidence="1 4" id="KW-0963">Cytoplasm</keyword>
<keyword evidence="3 4" id="KW-0012">Acyltransferase</keyword>
<dbReference type="InterPro" id="IPR004616">
    <property type="entry name" value="Leu/Phe-tRNA_Trfase"/>
</dbReference>
<dbReference type="PANTHER" id="PTHR30098:SF2">
    <property type="entry name" value="LEUCYL_PHENYLALANYL-TRNA--PROTEIN TRANSFERASE"/>
    <property type="match status" value="1"/>
</dbReference>
<comment type="catalytic activity">
    <reaction evidence="4">
        <text>L-phenylalanyl-tRNA(Phe) + an N-terminal L-alpha-aminoacyl-[protein] = an N-terminal L-phenylalanyl-L-alpha-aminoacyl-[protein] + tRNA(Phe)</text>
        <dbReference type="Rhea" id="RHEA:43632"/>
        <dbReference type="Rhea" id="RHEA-COMP:9668"/>
        <dbReference type="Rhea" id="RHEA-COMP:9699"/>
        <dbReference type="Rhea" id="RHEA-COMP:10636"/>
        <dbReference type="Rhea" id="RHEA-COMP:10637"/>
        <dbReference type="ChEBI" id="CHEBI:78442"/>
        <dbReference type="ChEBI" id="CHEBI:78531"/>
        <dbReference type="ChEBI" id="CHEBI:78597"/>
        <dbReference type="ChEBI" id="CHEBI:83561"/>
        <dbReference type="EC" id="2.3.2.6"/>
    </reaction>
</comment>
<comment type="catalytic activity">
    <reaction evidence="4">
        <text>N-terminal L-arginyl-[protein] + L-leucyl-tRNA(Leu) = N-terminal L-leucyl-L-arginyl-[protein] + tRNA(Leu) + H(+)</text>
        <dbReference type="Rhea" id="RHEA:50416"/>
        <dbReference type="Rhea" id="RHEA-COMP:9613"/>
        <dbReference type="Rhea" id="RHEA-COMP:9622"/>
        <dbReference type="Rhea" id="RHEA-COMP:12672"/>
        <dbReference type="Rhea" id="RHEA-COMP:12673"/>
        <dbReference type="ChEBI" id="CHEBI:15378"/>
        <dbReference type="ChEBI" id="CHEBI:64719"/>
        <dbReference type="ChEBI" id="CHEBI:78442"/>
        <dbReference type="ChEBI" id="CHEBI:78494"/>
        <dbReference type="ChEBI" id="CHEBI:133044"/>
        <dbReference type="EC" id="2.3.2.6"/>
    </reaction>
</comment>
<evidence type="ECO:0000256" key="2">
    <source>
        <dbReference type="ARBA" id="ARBA00022679"/>
    </source>
</evidence>
<dbReference type="PANTHER" id="PTHR30098">
    <property type="entry name" value="LEUCYL/PHENYLALANYL-TRNA--PROTEIN TRANSFERASE"/>
    <property type="match status" value="1"/>
</dbReference>
<evidence type="ECO:0000256" key="1">
    <source>
        <dbReference type="ARBA" id="ARBA00022490"/>
    </source>
</evidence>
<dbReference type="Pfam" id="PF03588">
    <property type="entry name" value="Leu_Phe_trans"/>
    <property type="match status" value="1"/>
</dbReference>
<evidence type="ECO:0000313" key="6">
    <source>
        <dbReference type="Proteomes" id="UP001597216"/>
    </source>
</evidence>
<dbReference type="EMBL" id="JBHTLQ010000078">
    <property type="protein sequence ID" value="MFD1192777.1"/>
    <property type="molecule type" value="Genomic_DNA"/>
</dbReference>
<protein>
    <recommendedName>
        <fullName evidence="4">Leucyl/phenylalanyl-tRNA--protein transferase</fullName>
        <ecNumber evidence="4">2.3.2.6</ecNumber>
    </recommendedName>
    <alternativeName>
        <fullName evidence="4">L/F-transferase</fullName>
    </alternativeName>
    <alternativeName>
        <fullName evidence="4">Leucyltransferase</fullName>
    </alternativeName>
    <alternativeName>
        <fullName evidence="4">Phenyalanyltransferase</fullName>
    </alternativeName>
</protein>
<dbReference type="Proteomes" id="UP001597216">
    <property type="component" value="Unassembled WGS sequence"/>
</dbReference>
<dbReference type="NCBIfam" id="TIGR00667">
    <property type="entry name" value="aat"/>
    <property type="match status" value="1"/>
</dbReference>
<proteinExistence type="inferred from homology"/>
<gene>
    <name evidence="4 5" type="primary">aat</name>
    <name evidence="5" type="ORF">ACFQ27_19470</name>
</gene>
<organism evidence="5 6">
    <name type="scientific">Phenylobacterium conjunctum</name>
    <dbReference type="NCBI Taxonomy" id="1298959"/>
    <lineage>
        <taxon>Bacteria</taxon>
        <taxon>Pseudomonadati</taxon>
        <taxon>Pseudomonadota</taxon>
        <taxon>Alphaproteobacteria</taxon>
        <taxon>Caulobacterales</taxon>
        <taxon>Caulobacteraceae</taxon>
        <taxon>Phenylobacterium</taxon>
    </lineage>
</organism>
<name>A0ABW3T9V4_9CAUL</name>
<sequence length="218" mass="23834">MEAFDAHDLLNCYAQGVFPMADAREDEHIFLIDPQRRGVIPLDGFHVSRRLARTVRSDPFEVRVDTAFARVVAACAEPKPGRDQTWINATIEQLYAELFEMGNAHSVECWADGELVGGLYGVSLGAAFFGESMFSRRTDASKVALVHLVARLIAGGFVLLDAQFITDHLTTFGAQEIARLDYHRRLGRALEREGDFYGAAGPAGFTGAAALQVISQAS</sequence>
<dbReference type="HAMAP" id="MF_00688">
    <property type="entry name" value="Leu_Phe_trans"/>
    <property type="match status" value="1"/>
</dbReference>
<dbReference type="EC" id="2.3.2.6" evidence="4"/>
<reference evidence="6" key="1">
    <citation type="journal article" date="2019" name="Int. J. Syst. Evol. Microbiol.">
        <title>The Global Catalogue of Microorganisms (GCM) 10K type strain sequencing project: providing services to taxonomists for standard genome sequencing and annotation.</title>
        <authorList>
            <consortium name="The Broad Institute Genomics Platform"/>
            <consortium name="The Broad Institute Genome Sequencing Center for Infectious Disease"/>
            <person name="Wu L."/>
            <person name="Ma J."/>
        </authorList>
    </citation>
    <scope>NUCLEOTIDE SEQUENCE [LARGE SCALE GENOMIC DNA]</scope>
    <source>
        <strain evidence="6">CCUG 55074</strain>
    </source>
</reference>
<keyword evidence="6" id="KW-1185">Reference proteome</keyword>
<comment type="subcellular location">
    <subcellularLocation>
        <location evidence="4">Cytoplasm</location>
    </subcellularLocation>
</comment>
<dbReference type="RefSeq" id="WP_374348227.1">
    <property type="nucleotide sequence ID" value="NZ_JBHTLQ010000078.1"/>
</dbReference>
<dbReference type="InterPro" id="IPR042203">
    <property type="entry name" value="Leu/Phe-tRNA_Trfase_C"/>
</dbReference>